<name>A0A2S9GZE8_9BURK</name>
<dbReference type="OrthoDB" id="9802364at2"/>
<feature type="domain" description="Peptidase S24/S26A/S26B/S26C" evidence="9">
    <location>
        <begin position="20"/>
        <end position="131"/>
    </location>
</feature>
<dbReference type="InterPro" id="IPR039418">
    <property type="entry name" value="LexA-like"/>
</dbReference>
<keyword evidence="3 7" id="KW-0378">Hydrolase</keyword>
<dbReference type="PRINTS" id="PR00726">
    <property type="entry name" value="LEXASERPTASE"/>
</dbReference>
<evidence type="ECO:0000256" key="4">
    <source>
        <dbReference type="ARBA" id="ARBA00022813"/>
    </source>
</evidence>
<dbReference type="Gene3D" id="2.10.109.10">
    <property type="entry name" value="Umud Fragment, subunit A"/>
    <property type="match status" value="1"/>
</dbReference>
<evidence type="ECO:0000256" key="7">
    <source>
        <dbReference type="RuleBase" id="RU003991"/>
    </source>
</evidence>
<dbReference type="RefSeq" id="WP_105531849.1">
    <property type="nucleotide sequence ID" value="NZ_PUGF01000009.1"/>
</dbReference>
<keyword evidence="5" id="KW-0234">DNA repair</keyword>
<dbReference type="InterPro" id="IPR036286">
    <property type="entry name" value="LexA/Signal_pep-like_sf"/>
</dbReference>
<reference evidence="10 11" key="1">
    <citation type="submission" date="2018-02" db="EMBL/GenBank/DDBJ databases">
        <title>Solimicrobium silvestre gen. nov., sp. nov., isolated from alpine forest soil.</title>
        <authorList>
            <person name="Margesin R."/>
            <person name="Albuquerque L."/>
            <person name="Zhang D.-C."/>
            <person name="Froufe H.J.C."/>
            <person name="Severino R."/>
            <person name="Roxo I."/>
            <person name="Egas C."/>
            <person name="Da Costa M.S."/>
        </authorList>
    </citation>
    <scope>NUCLEOTIDE SEQUENCE [LARGE SCALE GENOMIC DNA]</scope>
    <source>
        <strain evidence="10 11">S20-91</strain>
    </source>
</reference>
<evidence type="ECO:0000256" key="3">
    <source>
        <dbReference type="ARBA" id="ARBA00022801"/>
    </source>
</evidence>
<comment type="caution">
    <text evidence="10">The sequence shown here is derived from an EMBL/GenBank/DDBJ whole genome shotgun (WGS) entry which is preliminary data.</text>
</comment>
<evidence type="ECO:0000259" key="9">
    <source>
        <dbReference type="Pfam" id="PF00717"/>
    </source>
</evidence>
<dbReference type="GO" id="GO:0009432">
    <property type="term" value="P:SOS response"/>
    <property type="evidence" value="ECO:0007669"/>
    <property type="project" value="UniProtKB-KW"/>
</dbReference>
<dbReference type="Pfam" id="PF00717">
    <property type="entry name" value="Peptidase_S24"/>
    <property type="match status" value="1"/>
</dbReference>
<feature type="signal peptide" evidence="8">
    <location>
        <begin position="1"/>
        <end position="23"/>
    </location>
</feature>
<dbReference type="GO" id="GO:0006281">
    <property type="term" value="P:DNA repair"/>
    <property type="evidence" value="ECO:0007669"/>
    <property type="project" value="UniProtKB-KW"/>
</dbReference>
<keyword evidence="8" id="KW-0732">Signal</keyword>
<dbReference type="GO" id="GO:0016787">
    <property type="term" value="F:hydrolase activity"/>
    <property type="evidence" value="ECO:0007669"/>
    <property type="project" value="UniProtKB-KW"/>
</dbReference>
<protein>
    <submittedName>
        <fullName evidence="10">Peptidase S24-like</fullName>
    </submittedName>
</protein>
<keyword evidence="2" id="KW-0227">DNA damage</keyword>
<gene>
    <name evidence="10" type="ORF">S2091_2198</name>
</gene>
<evidence type="ECO:0000313" key="11">
    <source>
        <dbReference type="Proteomes" id="UP000237839"/>
    </source>
</evidence>
<keyword evidence="6" id="KW-0742">SOS response</keyword>
<dbReference type="EMBL" id="PUGF01000009">
    <property type="protein sequence ID" value="PRC93112.1"/>
    <property type="molecule type" value="Genomic_DNA"/>
</dbReference>
<accession>A0A2S9GZE8</accession>
<keyword evidence="4 7" id="KW-0068">Autocatalytic cleavage</keyword>
<evidence type="ECO:0000313" key="10">
    <source>
        <dbReference type="EMBL" id="PRC93112.1"/>
    </source>
</evidence>
<comment type="similarity">
    <text evidence="1 7">Belongs to the peptidase S24 family.</text>
</comment>
<keyword evidence="11" id="KW-1185">Reference proteome</keyword>
<organism evidence="10 11">
    <name type="scientific">Solimicrobium silvestre</name>
    <dbReference type="NCBI Taxonomy" id="2099400"/>
    <lineage>
        <taxon>Bacteria</taxon>
        <taxon>Pseudomonadati</taxon>
        <taxon>Pseudomonadota</taxon>
        <taxon>Betaproteobacteria</taxon>
        <taxon>Burkholderiales</taxon>
        <taxon>Oxalobacteraceae</taxon>
        <taxon>Solimicrobium</taxon>
    </lineage>
</organism>
<evidence type="ECO:0000256" key="5">
    <source>
        <dbReference type="ARBA" id="ARBA00023204"/>
    </source>
</evidence>
<dbReference type="NCBIfam" id="NF007621">
    <property type="entry name" value="PRK10276.1"/>
    <property type="match status" value="1"/>
</dbReference>
<dbReference type="InterPro" id="IPR015927">
    <property type="entry name" value="Peptidase_S24_S26A/B/C"/>
</dbReference>
<dbReference type="Proteomes" id="UP000237839">
    <property type="component" value="Unassembled WGS sequence"/>
</dbReference>
<sequence length="141" mass="15557">MNSPIPTLSTPARIVLFSSPVCAGFPSPATDYAQHSINLNEYLISNANASFLFTVRGESMSGIGIYDGDTLIVDRSITPAHNNIVIAVVDEDYTVKRLYQRNNIVKLLAENPAFPPIELKDGQELRIWGVATFNLHNLLRV</sequence>
<proteinExistence type="inferred from homology"/>
<dbReference type="PANTHER" id="PTHR33516:SF2">
    <property type="entry name" value="LEXA REPRESSOR-RELATED"/>
    <property type="match status" value="1"/>
</dbReference>
<dbReference type="GO" id="GO:0003677">
    <property type="term" value="F:DNA binding"/>
    <property type="evidence" value="ECO:0007669"/>
    <property type="project" value="InterPro"/>
</dbReference>
<dbReference type="InterPro" id="IPR050077">
    <property type="entry name" value="LexA_repressor"/>
</dbReference>
<feature type="chain" id="PRO_5015485987" evidence="8">
    <location>
        <begin position="24"/>
        <end position="141"/>
    </location>
</feature>
<evidence type="ECO:0000256" key="2">
    <source>
        <dbReference type="ARBA" id="ARBA00022763"/>
    </source>
</evidence>
<dbReference type="InterPro" id="IPR006197">
    <property type="entry name" value="Peptidase_S24_LexA"/>
</dbReference>
<evidence type="ECO:0000256" key="6">
    <source>
        <dbReference type="ARBA" id="ARBA00023236"/>
    </source>
</evidence>
<dbReference type="CDD" id="cd06529">
    <property type="entry name" value="S24_LexA-like"/>
    <property type="match status" value="1"/>
</dbReference>
<evidence type="ECO:0000256" key="1">
    <source>
        <dbReference type="ARBA" id="ARBA00007484"/>
    </source>
</evidence>
<dbReference type="SUPFAM" id="SSF51306">
    <property type="entry name" value="LexA/Signal peptidase"/>
    <property type="match status" value="1"/>
</dbReference>
<dbReference type="PANTHER" id="PTHR33516">
    <property type="entry name" value="LEXA REPRESSOR"/>
    <property type="match status" value="1"/>
</dbReference>
<dbReference type="AlphaFoldDB" id="A0A2S9GZE8"/>
<dbReference type="GO" id="GO:0006355">
    <property type="term" value="P:regulation of DNA-templated transcription"/>
    <property type="evidence" value="ECO:0007669"/>
    <property type="project" value="InterPro"/>
</dbReference>
<evidence type="ECO:0000256" key="8">
    <source>
        <dbReference type="SAM" id="SignalP"/>
    </source>
</evidence>